<dbReference type="EMBL" id="OZ075121">
    <property type="protein sequence ID" value="CAL4903641.1"/>
    <property type="molecule type" value="Genomic_DNA"/>
</dbReference>
<accession>A0ABC8W6I8</accession>
<dbReference type="Pfam" id="PF02127">
    <property type="entry name" value="Peptidase_M18"/>
    <property type="match status" value="2"/>
</dbReference>
<keyword evidence="2" id="KW-1185">Reference proteome</keyword>
<dbReference type="PANTHER" id="PTHR28570:SF16">
    <property type="entry name" value="ASPARTYL AMINOPEPTIDASE-RELATED"/>
    <property type="match status" value="1"/>
</dbReference>
<proteinExistence type="predicted"/>
<dbReference type="InterPro" id="IPR001948">
    <property type="entry name" value="Peptidase_M18"/>
</dbReference>
<evidence type="ECO:0000313" key="1">
    <source>
        <dbReference type="EMBL" id="CAL4903641.1"/>
    </source>
</evidence>
<organism evidence="1 2">
    <name type="scientific">Urochloa decumbens</name>
    <dbReference type="NCBI Taxonomy" id="240449"/>
    <lineage>
        <taxon>Eukaryota</taxon>
        <taxon>Viridiplantae</taxon>
        <taxon>Streptophyta</taxon>
        <taxon>Embryophyta</taxon>
        <taxon>Tracheophyta</taxon>
        <taxon>Spermatophyta</taxon>
        <taxon>Magnoliopsida</taxon>
        <taxon>Liliopsida</taxon>
        <taxon>Poales</taxon>
        <taxon>Poaceae</taxon>
        <taxon>PACMAD clade</taxon>
        <taxon>Panicoideae</taxon>
        <taxon>Panicodae</taxon>
        <taxon>Paniceae</taxon>
        <taxon>Melinidinae</taxon>
        <taxon>Urochloa</taxon>
    </lineage>
</organism>
<evidence type="ECO:0000313" key="2">
    <source>
        <dbReference type="Proteomes" id="UP001497457"/>
    </source>
</evidence>
<dbReference type="FunFam" id="3.40.630.10:FF:000003">
    <property type="entry name" value="Probable aspartyl aminopeptidase"/>
    <property type="match status" value="1"/>
</dbReference>
<dbReference type="SUPFAM" id="SSF53187">
    <property type="entry name" value="Zn-dependent exopeptidases"/>
    <property type="match status" value="1"/>
</dbReference>
<dbReference type="AlphaFoldDB" id="A0ABC8W6I8"/>
<gene>
    <name evidence="1" type="ORF">URODEC1_LOCUS10669</name>
</gene>
<protein>
    <recommendedName>
        <fullName evidence="3">Aspartyl aminopeptidase</fullName>
    </recommendedName>
</protein>
<dbReference type="Gene3D" id="3.40.630.10">
    <property type="entry name" value="Zn peptidases"/>
    <property type="match status" value="2"/>
</dbReference>
<dbReference type="PANTHER" id="PTHR28570">
    <property type="entry name" value="ASPARTYL AMINOPEPTIDASE"/>
    <property type="match status" value="1"/>
</dbReference>
<sequence length="383" mass="42065">MAAVAPVVSDLVDFLNASPTAFHAVDEAKRRLKAAGFAQLSEREEWAGLEPGRKYFFTRNHSTIVAFAIGAKYVAGNGFHIIGAHTDSPCLKLKPVSKNEMQKIVGENGPKESSENKNMKHHPLLLQLIAKEANCEPDEICDFELQLCDTQPSAVAGAMKEFIFSGRLDNLCMSFCSLKALIDSTSAEHSLDNESGVRMVALFDHEEVGSDSAQGAGSPAMLDALSRITGSFNSSNSKLLEKAIQRSFLVSADMAHALHPNYMDKHEENHQPKLHGGLVIKHNANQRYATNAVTAFIFREIAERHQLPIQDFVVRNDMACGSTIGPILASGVGIRTVDIGAPQLSMHSIREMCAVDDISHSYEHFKAYFEEFTELDSKVKVDY</sequence>
<dbReference type="Proteomes" id="UP001497457">
    <property type="component" value="Chromosome 11b"/>
</dbReference>
<evidence type="ECO:0008006" key="3">
    <source>
        <dbReference type="Google" id="ProtNLM"/>
    </source>
</evidence>
<reference evidence="1 2" key="2">
    <citation type="submission" date="2024-10" db="EMBL/GenBank/DDBJ databases">
        <authorList>
            <person name="Ryan C."/>
        </authorList>
    </citation>
    <scope>NUCLEOTIDE SEQUENCE [LARGE SCALE GENOMIC DNA]</scope>
</reference>
<name>A0ABC8W6I8_9POAL</name>
<dbReference type="CDD" id="cd05658">
    <property type="entry name" value="M18_DAP"/>
    <property type="match status" value="1"/>
</dbReference>
<reference evidence="2" key="1">
    <citation type="submission" date="2024-06" db="EMBL/GenBank/DDBJ databases">
        <authorList>
            <person name="Ryan C."/>
        </authorList>
    </citation>
    <scope>NUCLEOTIDE SEQUENCE [LARGE SCALE GENOMIC DNA]</scope>
</reference>